<evidence type="ECO:0000313" key="3">
    <source>
        <dbReference type="EMBL" id="TKR63537.1"/>
    </source>
</evidence>
<comment type="caution">
    <text evidence="3">The sequence shown here is derived from an EMBL/GenBank/DDBJ whole genome shotgun (WGS) entry which is preliminary data.</text>
</comment>
<proteinExistence type="predicted"/>
<evidence type="ECO:0000313" key="4">
    <source>
        <dbReference type="Proteomes" id="UP000298663"/>
    </source>
</evidence>
<dbReference type="EMBL" id="AZBU02000010">
    <property type="protein sequence ID" value="TKR63537.1"/>
    <property type="molecule type" value="Genomic_DNA"/>
</dbReference>
<evidence type="ECO:0000256" key="1">
    <source>
        <dbReference type="SAM" id="Coils"/>
    </source>
</evidence>
<keyword evidence="1" id="KW-0175">Coiled coil</keyword>
<sequence>MNSNGDLEALTPSLSLNLPSCHCRSRDLSISSISPYSSRWNMVSASGTESSGDDNTLNSEYENDTSGFQTADSSFVFPDNNSDSLEEGTKEITCCEVIDYLRSRLERANEEELNCEIESVVSECRKLERQANNGTTFTFNAFCASHLDEKLPDYDDSELTTCNDIIRCLKKDLKKRGKDKTLRKLKIELAMCTHYREYLKAQIVQNSSPVTSEDGPTNAVDSAIEDANHEEEPQLRNQVEDVDLNNNSQIVDLNNNFQPEDLDSATIQNFLAIGPEMATSDGLICCLLDCVNQLDMKTKENEKLVARVNELEAQNRELRRQVTSDAPISLQGA</sequence>
<feature type="coiled-coil region" evidence="1">
    <location>
        <begin position="294"/>
        <end position="321"/>
    </location>
</feature>
<protein>
    <submittedName>
        <fullName evidence="3">Uncharacterized protein</fullName>
    </submittedName>
</protein>
<evidence type="ECO:0000256" key="2">
    <source>
        <dbReference type="SAM" id="MobiDB-lite"/>
    </source>
</evidence>
<reference evidence="3 4" key="1">
    <citation type="journal article" date="2015" name="Genome Biol.">
        <title>Comparative genomics of Steinernema reveals deeply conserved gene regulatory networks.</title>
        <authorList>
            <person name="Dillman A.R."/>
            <person name="Macchietto M."/>
            <person name="Porter C.F."/>
            <person name="Rogers A."/>
            <person name="Williams B."/>
            <person name="Antoshechkin I."/>
            <person name="Lee M.M."/>
            <person name="Goodwin Z."/>
            <person name="Lu X."/>
            <person name="Lewis E.E."/>
            <person name="Goodrich-Blair H."/>
            <person name="Stock S.P."/>
            <person name="Adams B.J."/>
            <person name="Sternberg P.W."/>
            <person name="Mortazavi A."/>
        </authorList>
    </citation>
    <scope>NUCLEOTIDE SEQUENCE [LARGE SCALE GENOMIC DNA]</scope>
    <source>
        <strain evidence="3 4">ALL</strain>
    </source>
</reference>
<dbReference type="AlphaFoldDB" id="A0A4U5M442"/>
<feature type="region of interest" description="Disordered" evidence="2">
    <location>
        <begin position="44"/>
        <end position="73"/>
    </location>
</feature>
<reference evidence="3 4" key="2">
    <citation type="journal article" date="2019" name="G3 (Bethesda)">
        <title>Hybrid Assembly of the Genome of the Entomopathogenic Nematode Steinernema carpocapsae Identifies the X-Chromosome.</title>
        <authorList>
            <person name="Serra L."/>
            <person name="Macchietto M."/>
            <person name="Macias-Munoz A."/>
            <person name="McGill C.J."/>
            <person name="Rodriguez I.M."/>
            <person name="Rodriguez B."/>
            <person name="Murad R."/>
            <person name="Mortazavi A."/>
        </authorList>
    </citation>
    <scope>NUCLEOTIDE SEQUENCE [LARGE SCALE GENOMIC DNA]</scope>
    <source>
        <strain evidence="3 4">ALL</strain>
    </source>
</reference>
<gene>
    <name evidence="3" type="ORF">L596_027353</name>
</gene>
<keyword evidence="4" id="KW-1185">Reference proteome</keyword>
<accession>A0A4U5M442</accession>
<organism evidence="3 4">
    <name type="scientific">Steinernema carpocapsae</name>
    <name type="common">Entomopathogenic nematode</name>
    <dbReference type="NCBI Taxonomy" id="34508"/>
    <lineage>
        <taxon>Eukaryota</taxon>
        <taxon>Metazoa</taxon>
        <taxon>Ecdysozoa</taxon>
        <taxon>Nematoda</taxon>
        <taxon>Chromadorea</taxon>
        <taxon>Rhabditida</taxon>
        <taxon>Tylenchina</taxon>
        <taxon>Panagrolaimomorpha</taxon>
        <taxon>Strongyloidoidea</taxon>
        <taxon>Steinernematidae</taxon>
        <taxon>Steinernema</taxon>
    </lineage>
</organism>
<name>A0A4U5M442_STECR</name>
<dbReference type="Proteomes" id="UP000298663">
    <property type="component" value="Unassembled WGS sequence"/>
</dbReference>